<evidence type="ECO:0000256" key="6">
    <source>
        <dbReference type="SAM" id="MobiDB-lite"/>
    </source>
</evidence>
<keyword evidence="5 7" id="KW-0472">Membrane</keyword>
<evidence type="ECO:0000256" key="7">
    <source>
        <dbReference type="SAM" id="Phobius"/>
    </source>
</evidence>
<comment type="subcellular location">
    <subcellularLocation>
        <location evidence="1">Membrane</location>
        <topology evidence="1">Multi-pass membrane protein</topology>
    </subcellularLocation>
</comment>
<keyword evidence="3 7" id="KW-0812">Transmembrane</keyword>
<reference evidence="8" key="2">
    <citation type="journal article" date="2023" name="IMA Fungus">
        <title>Comparative genomic study of the Penicillium genus elucidates a diverse pangenome and 15 lateral gene transfer events.</title>
        <authorList>
            <person name="Petersen C."/>
            <person name="Sorensen T."/>
            <person name="Nielsen M.R."/>
            <person name="Sondergaard T.E."/>
            <person name="Sorensen J.L."/>
            <person name="Fitzpatrick D.A."/>
            <person name="Frisvad J.C."/>
            <person name="Nielsen K.L."/>
        </authorList>
    </citation>
    <scope>NUCLEOTIDE SEQUENCE</scope>
    <source>
        <strain evidence="8">IBT 30761</strain>
    </source>
</reference>
<dbReference type="InterPro" id="IPR019334">
    <property type="entry name" value="TMEM170A/B/YPR153W-like"/>
</dbReference>
<feature type="transmembrane region" description="Helical" evidence="7">
    <location>
        <begin position="141"/>
        <end position="164"/>
    </location>
</feature>
<dbReference type="GeneID" id="81355005"/>
<sequence length="200" mass="22293">MGSAEVRTTATDSGQTSSIIPSDDHRDSRLKLIQSNRCQYRYIDDATQSESSVNLPRPTEGHAAMTNNRVPINYEVPSFPSLYDPLPTHHQEAYYLYYTKDIWRFTLYWTLVFYGATHLTVAGCAVLTHCRNWSVIWLVPLLYSVVAGLEGLLAGSIVGLVLGAVYEAGNFRMSTWLPMIWGGVNVMVLIVTSFPIQGGL</sequence>
<dbReference type="RefSeq" id="XP_056476383.1">
    <property type="nucleotide sequence ID" value="XM_056616026.1"/>
</dbReference>
<accession>A0A9W9KER1</accession>
<dbReference type="OrthoDB" id="2131401at2759"/>
<dbReference type="Pfam" id="PF10190">
    <property type="entry name" value="Tmemb_170"/>
    <property type="match status" value="1"/>
</dbReference>
<proteinExistence type="inferred from homology"/>
<dbReference type="GO" id="GO:0016020">
    <property type="term" value="C:membrane"/>
    <property type="evidence" value="ECO:0007669"/>
    <property type="project" value="UniProtKB-SubCell"/>
</dbReference>
<comment type="caution">
    <text evidence="8">The sequence shown here is derived from an EMBL/GenBank/DDBJ whole genome shotgun (WGS) entry which is preliminary data.</text>
</comment>
<protein>
    <recommendedName>
        <fullName evidence="10">Integral membrane protein</fullName>
    </recommendedName>
</protein>
<evidence type="ECO:0000256" key="5">
    <source>
        <dbReference type="ARBA" id="ARBA00023136"/>
    </source>
</evidence>
<evidence type="ECO:0000313" key="8">
    <source>
        <dbReference type="EMBL" id="KAJ5103003.1"/>
    </source>
</evidence>
<feature type="transmembrane region" description="Helical" evidence="7">
    <location>
        <begin position="107"/>
        <end position="129"/>
    </location>
</feature>
<comment type="similarity">
    <text evidence="2">Belongs to the TMEM170 family.</text>
</comment>
<evidence type="ECO:0000313" key="9">
    <source>
        <dbReference type="Proteomes" id="UP001149074"/>
    </source>
</evidence>
<reference evidence="8" key="1">
    <citation type="submission" date="2022-11" db="EMBL/GenBank/DDBJ databases">
        <authorList>
            <person name="Petersen C."/>
        </authorList>
    </citation>
    <scope>NUCLEOTIDE SEQUENCE</scope>
    <source>
        <strain evidence="8">IBT 30761</strain>
    </source>
</reference>
<dbReference type="EMBL" id="JAPQKI010000004">
    <property type="protein sequence ID" value="KAJ5103003.1"/>
    <property type="molecule type" value="Genomic_DNA"/>
</dbReference>
<dbReference type="PANTHER" id="PTHR22779">
    <property type="entry name" value="SD17342P"/>
    <property type="match status" value="1"/>
</dbReference>
<dbReference type="Proteomes" id="UP001149074">
    <property type="component" value="Unassembled WGS sequence"/>
</dbReference>
<gene>
    <name evidence="8" type="ORF">N7532_003532</name>
</gene>
<evidence type="ECO:0000256" key="2">
    <source>
        <dbReference type="ARBA" id="ARBA00006325"/>
    </source>
</evidence>
<name>A0A9W9KER1_9EURO</name>
<dbReference type="AlphaFoldDB" id="A0A9W9KER1"/>
<evidence type="ECO:0000256" key="1">
    <source>
        <dbReference type="ARBA" id="ARBA00004141"/>
    </source>
</evidence>
<evidence type="ECO:0008006" key="10">
    <source>
        <dbReference type="Google" id="ProtNLM"/>
    </source>
</evidence>
<dbReference type="PANTHER" id="PTHR22779:SF6">
    <property type="entry name" value="SD17342P"/>
    <property type="match status" value="1"/>
</dbReference>
<feature type="compositionally biased region" description="Polar residues" evidence="6">
    <location>
        <begin position="1"/>
        <end position="20"/>
    </location>
</feature>
<keyword evidence="9" id="KW-1185">Reference proteome</keyword>
<evidence type="ECO:0000256" key="4">
    <source>
        <dbReference type="ARBA" id="ARBA00022989"/>
    </source>
</evidence>
<evidence type="ECO:0000256" key="3">
    <source>
        <dbReference type="ARBA" id="ARBA00022692"/>
    </source>
</evidence>
<keyword evidence="4 7" id="KW-1133">Transmembrane helix</keyword>
<organism evidence="8 9">
    <name type="scientific">Penicillium argentinense</name>
    <dbReference type="NCBI Taxonomy" id="1131581"/>
    <lineage>
        <taxon>Eukaryota</taxon>
        <taxon>Fungi</taxon>
        <taxon>Dikarya</taxon>
        <taxon>Ascomycota</taxon>
        <taxon>Pezizomycotina</taxon>
        <taxon>Eurotiomycetes</taxon>
        <taxon>Eurotiomycetidae</taxon>
        <taxon>Eurotiales</taxon>
        <taxon>Aspergillaceae</taxon>
        <taxon>Penicillium</taxon>
    </lineage>
</organism>
<feature type="transmembrane region" description="Helical" evidence="7">
    <location>
        <begin position="176"/>
        <end position="196"/>
    </location>
</feature>
<feature type="region of interest" description="Disordered" evidence="6">
    <location>
        <begin position="1"/>
        <end position="23"/>
    </location>
</feature>